<evidence type="ECO:0000256" key="3">
    <source>
        <dbReference type="ARBA" id="ARBA00005988"/>
    </source>
</evidence>
<dbReference type="GO" id="GO:0004181">
    <property type="term" value="F:metallocarboxypeptidase activity"/>
    <property type="evidence" value="ECO:0007669"/>
    <property type="project" value="InterPro"/>
</dbReference>
<dbReference type="PRINTS" id="PR00765">
    <property type="entry name" value="CRBOXYPTASEA"/>
</dbReference>
<dbReference type="PANTHER" id="PTHR11705:SF17">
    <property type="entry name" value="CARBOXYPEPTIDASE B2"/>
    <property type="match status" value="1"/>
</dbReference>
<evidence type="ECO:0000313" key="28">
    <source>
        <dbReference type="Proteomes" id="UP000527355"/>
    </source>
</evidence>
<keyword evidence="8" id="KW-0479">Metal-binding</keyword>
<comment type="caution">
    <text evidence="27">The sequence shown here is derived from an EMBL/GenBank/DDBJ whole genome shotgun (WGS) entry which is preliminary data.</text>
</comment>
<comment type="catalytic activity">
    <reaction evidence="18">
        <text>Release of C-terminal Arg and Lys from a polypeptide.</text>
        <dbReference type="EC" id="3.4.17.20"/>
    </reaction>
</comment>
<comment type="subcellular location">
    <subcellularLocation>
        <location evidence="2">Secreted</location>
    </subcellularLocation>
</comment>
<evidence type="ECO:0000256" key="20">
    <source>
        <dbReference type="ARBA" id="ARBA00066563"/>
    </source>
</evidence>
<evidence type="ECO:0000313" key="27">
    <source>
        <dbReference type="EMBL" id="KAF6368024.1"/>
    </source>
</evidence>
<evidence type="ECO:0000256" key="4">
    <source>
        <dbReference type="ARBA" id="ARBA00022525"/>
    </source>
</evidence>
<dbReference type="InterPro" id="IPR036990">
    <property type="entry name" value="M14A-like_propep"/>
</dbReference>
<keyword evidence="10" id="KW-0378">Hydrolase</keyword>
<name>A0A7J7Z1I5_MYOMY</name>
<dbReference type="Gene3D" id="3.40.630.10">
    <property type="entry name" value="Zn peptidases"/>
    <property type="match status" value="1"/>
</dbReference>
<keyword evidence="4" id="KW-0964">Secreted</keyword>
<sequence>MKFYSFGVLVATVLVFEQHVFAFQSGQVLSALPRSSREVQILQSLTTTYEIVLWQPVTADFIVKAKEVHFFVNAVDIINVKSHLHENRIPFSILMEDVEDLIRQQTSNDTISPCQQTSNDTISPRASSSYYENYHPLNEIYSWMDVITEQYPDMIEKIHIGSSYEKRPLYVLKVSEKQQAAKNAVWIDCGLHAREWISPAFCLWFIDHVSQLSGEENLFTNILRHLDFYVMPVVNVDGYDYSWKMNRMWRKNRSDHENNPCTGTDLNRNFASKHWCEKGASSFSCSEIYCGLFPESELEVKAVANFLRRNINHIKAYITMHSYSQKIVFPYSYNRSRSKDHEELYLLASEAAQAIENISKDTRYTYGSGSESLYLAPGGPDDWIYDLGIKYSFTIELRRTGKYGFLLPKHFIKPTCREALAALSKIAWHAIRNA</sequence>
<evidence type="ECO:0000256" key="1">
    <source>
        <dbReference type="ARBA" id="ARBA00001947"/>
    </source>
</evidence>
<evidence type="ECO:0000256" key="19">
    <source>
        <dbReference type="ARBA" id="ARBA00053927"/>
    </source>
</evidence>
<evidence type="ECO:0000256" key="14">
    <source>
        <dbReference type="ARBA" id="ARBA00023145"/>
    </source>
</evidence>
<dbReference type="Pfam" id="PF00246">
    <property type="entry name" value="Peptidase_M14"/>
    <property type="match status" value="1"/>
</dbReference>
<dbReference type="SUPFAM" id="SSF53187">
    <property type="entry name" value="Zn-dependent exopeptidases"/>
    <property type="match status" value="1"/>
</dbReference>
<organism evidence="27 28">
    <name type="scientific">Myotis myotis</name>
    <name type="common">Greater mouse-eared bat</name>
    <name type="synonym">Vespertilio myotis</name>
    <dbReference type="NCBI Taxonomy" id="51298"/>
    <lineage>
        <taxon>Eukaryota</taxon>
        <taxon>Metazoa</taxon>
        <taxon>Chordata</taxon>
        <taxon>Craniata</taxon>
        <taxon>Vertebrata</taxon>
        <taxon>Euteleostomi</taxon>
        <taxon>Mammalia</taxon>
        <taxon>Eutheria</taxon>
        <taxon>Laurasiatheria</taxon>
        <taxon>Chiroptera</taxon>
        <taxon>Yangochiroptera</taxon>
        <taxon>Vespertilionidae</taxon>
        <taxon>Myotis</taxon>
    </lineage>
</organism>
<dbReference type="GO" id="GO:0006508">
    <property type="term" value="P:proteolysis"/>
    <property type="evidence" value="ECO:0007669"/>
    <property type="project" value="UniProtKB-KW"/>
</dbReference>
<keyword evidence="5 27" id="KW-0121">Carboxypeptidase</keyword>
<evidence type="ECO:0000256" key="23">
    <source>
        <dbReference type="ARBA" id="ARBA00078332"/>
    </source>
</evidence>
<keyword evidence="13" id="KW-0094">Blood coagulation</keyword>
<evidence type="ECO:0000256" key="12">
    <source>
        <dbReference type="ARBA" id="ARBA00023049"/>
    </source>
</evidence>
<dbReference type="InterPro" id="IPR003146">
    <property type="entry name" value="M14A_act_pep"/>
</dbReference>
<keyword evidence="17" id="KW-0280">Fibrinolysis</keyword>
<dbReference type="EMBL" id="JABWUV010000003">
    <property type="protein sequence ID" value="KAF6368024.1"/>
    <property type="molecule type" value="Genomic_DNA"/>
</dbReference>
<dbReference type="GO" id="GO:0005615">
    <property type="term" value="C:extracellular space"/>
    <property type="evidence" value="ECO:0007669"/>
    <property type="project" value="TreeGrafter"/>
</dbReference>
<evidence type="ECO:0000256" key="2">
    <source>
        <dbReference type="ARBA" id="ARBA00004613"/>
    </source>
</evidence>
<evidence type="ECO:0000256" key="9">
    <source>
        <dbReference type="ARBA" id="ARBA00022729"/>
    </source>
</evidence>
<evidence type="ECO:0000256" key="24">
    <source>
        <dbReference type="PROSITE-ProRule" id="PRU01379"/>
    </source>
</evidence>
<evidence type="ECO:0000259" key="26">
    <source>
        <dbReference type="PROSITE" id="PS52035"/>
    </source>
</evidence>
<evidence type="ECO:0000256" key="25">
    <source>
        <dbReference type="SAM" id="SignalP"/>
    </source>
</evidence>
<dbReference type="PROSITE" id="PS52035">
    <property type="entry name" value="PEPTIDASE_M14"/>
    <property type="match status" value="1"/>
</dbReference>
<evidence type="ECO:0000256" key="15">
    <source>
        <dbReference type="ARBA" id="ARBA00023157"/>
    </source>
</evidence>
<dbReference type="PANTHER" id="PTHR11705">
    <property type="entry name" value="PROTEASE FAMILY M14 CARBOXYPEPTIDASE A,B"/>
    <property type="match status" value="1"/>
</dbReference>
<keyword evidence="6" id="KW-0645">Protease</keyword>
<keyword evidence="16" id="KW-0325">Glycoprotein</keyword>
<comment type="cofactor">
    <cofactor evidence="1">
        <name>Zn(2+)</name>
        <dbReference type="ChEBI" id="CHEBI:29105"/>
    </cofactor>
</comment>
<dbReference type="SUPFAM" id="SSF54897">
    <property type="entry name" value="Protease propeptides/inhibitors"/>
    <property type="match status" value="1"/>
</dbReference>
<protein>
    <recommendedName>
        <fullName evidence="21">Carboxypeptidase B2</fullName>
        <ecNumber evidence="20">3.4.17.20</ecNumber>
    </recommendedName>
    <alternativeName>
        <fullName evidence="23">Carboxypeptidase U</fullName>
    </alternativeName>
    <alternativeName>
        <fullName evidence="22">Thrombin-activable fibrinolysis inhibitor</fullName>
    </alternativeName>
</protein>
<dbReference type="Gene3D" id="3.30.70.340">
    <property type="entry name" value="Metallocarboxypeptidase-like"/>
    <property type="match status" value="1"/>
</dbReference>
<dbReference type="VEuPathDB" id="HostDB:GeneID_118651919"/>
<feature type="active site" description="Proton donor/acceptor" evidence="24">
    <location>
        <position position="396"/>
    </location>
</feature>
<dbReference type="FunFam" id="3.40.630.10:FF:000084">
    <property type="entry name" value="Carboxypeptidase B2"/>
    <property type="match status" value="1"/>
</dbReference>
<keyword evidence="14" id="KW-0865">Zymogen</keyword>
<reference evidence="27 28" key="1">
    <citation type="journal article" date="2020" name="Nature">
        <title>Six reference-quality genomes reveal evolution of bat adaptations.</title>
        <authorList>
            <person name="Jebb D."/>
            <person name="Huang Z."/>
            <person name="Pippel M."/>
            <person name="Hughes G.M."/>
            <person name="Lavrichenko K."/>
            <person name="Devanna P."/>
            <person name="Winkler S."/>
            <person name="Jermiin L.S."/>
            <person name="Skirmuntt E.C."/>
            <person name="Katzourakis A."/>
            <person name="Burkitt-Gray L."/>
            <person name="Ray D.A."/>
            <person name="Sullivan K.A.M."/>
            <person name="Roscito J.G."/>
            <person name="Kirilenko B.M."/>
            <person name="Davalos L.M."/>
            <person name="Corthals A.P."/>
            <person name="Power M.L."/>
            <person name="Jones G."/>
            <person name="Ransome R.D."/>
            <person name="Dechmann D.K.N."/>
            <person name="Locatelli A.G."/>
            <person name="Puechmaille S.J."/>
            <person name="Fedrigo O."/>
            <person name="Jarvis E.D."/>
            <person name="Hiller M."/>
            <person name="Vernes S.C."/>
            <person name="Myers E.W."/>
            <person name="Teeling E.C."/>
        </authorList>
    </citation>
    <scope>NUCLEOTIDE SEQUENCE [LARGE SCALE GENOMIC DNA]</scope>
    <source>
        <strain evidence="27">MMyoMyo1</strain>
        <tissue evidence="27">Flight muscle</tissue>
    </source>
</reference>
<dbReference type="InterPro" id="IPR000834">
    <property type="entry name" value="Peptidase_M14"/>
</dbReference>
<keyword evidence="28" id="KW-1185">Reference proteome</keyword>
<feature type="domain" description="Peptidase M14" evidence="26">
    <location>
        <begin position="133"/>
        <end position="430"/>
    </location>
</feature>
<feature type="chain" id="PRO_5029456915" description="Carboxypeptidase B2" evidence="25">
    <location>
        <begin position="23"/>
        <end position="434"/>
    </location>
</feature>
<keyword evidence="12" id="KW-0482">Metalloprotease</keyword>
<evidence type="ECO:0000256" key="22">
    <source>
        <dbReference type="ARBA" id="ARBA00075534"/>
    </source>
</evidence>
<dbReference type="Pfam" id="PF02244">
    <property type="entry name" value="Propep_M14"/>
    <property type="match status" value="1"/>
</dbReference>
<dbReference type="SMART" id="SM00631">
    <property type="entry name" value="Zn_pept"/>
    <property type="match status" value="1"/>
</dbReference>
<evidence type="ECO:0000256" key="13">
    <source>
        <dbReference type="ARBA" id="ARBA00023084"/>
    </source>
</evidence>
<dbReference type="GO" id="GO:0007596">
    <property type="term" value="P:blood coagulation"/>
    <property type="evidence" value="ECO:0007669"/>
    <property type="project" value="UniProtKB-KW"/>
</dbReference>
<gene>
    <name evidence="27" type="ORF">mMyoMyo1_003258</name>
</gene>
<evidence type="ECO:0000256" key="16">
    <source>
        <dbReference type="ARBA" id="ARBA00023180"/>
    </source>
</evidence>
<dbReference type="GO" id="GO:0008270">
    <property type="term" value="F:zinc ion binding"/>
    <property type="evidence" value="ECO:0007669"/>
    <property type="project" value="InterPro"/>
</dbReference>
<evidence type="ECO:0000256" key="21">
    <source>
        <dbReference type="ARBA" id="ARBA00070087"/>
    </source>
</evidence>
<keyword evidence="7" id="KW-0356">Hemostasis</keyword>
<keyword evidence="15" id="KW-1015">Disulfide bond</keyword>
<dbReference type="EC" id="3.4.17.20" evidence="20"/>
<dbReference type="AlphaFoldDB" id="A0A7J7Z1I5"/>
<dbReference type="GO" id="GO:0042730">
    <property type="term" value="P:fibrinolysis"/>
    <property type="evidence" value="ECO:0007669"/>
    <property type="project" value="UniProtKB-KW"/>
</dbReference>
<dbReference type="FunFam" id="3.30.70.340:FF:000003">
    <property type="entry name" value="Carboxypeptidase B2"/>
    <property type="match status" value="1"/>
</dbReference>
<dbReference type="InterPro" id="IPR033849">
    <property type="entry name" value="CPB2"/>
</dbReference>
<evidence type="ECO:0000256" key="17">
    <source>
        <dbReference type="ARBA" id="ARBA00023281"/>
    </source>
</evidence>
<proteinExistence type="inferred from homology"/>
<accession>A0A7J7Z1I5</accession>
<evidence type="ECO:0000256" key="8">
    <source>
        <dbReference type="ARBA" id="ARBA00022723"/>
    </source>
</evidence>
<keyword evidence="11" id="KW-0862">Zinc</keyword>
<evidence type="ECO:0000256" key="18">
    <source>
        <dbReference type="ARBA" id="ARBA00050711"/>
    </source>
</evidence>
<evidence type="ECO:0000256" key="7">
    <source>
        <dbReference type="ARBA" id="ARBA00022696"/>
    </source>
</evidence>
<evidence type="ECO:0000256" key="11">
    <source>
        <dbReference type="ARBA" id="ARBA00022833"/>
    </source>
</evidence>
<keyword evidence="9 25" id="KW-0732">Signal</keyword>
<evidence type="ECO:0000256" key="10">
    <source>
        <dbReference type="ARBA" id="ARBA00022801"/>
    </source>
</evidence>
<dbReference type="Proteomes" id="UP000527355">
    <property type="component" value="Unassembled WGS sequence"/>
</dbReference>
<dbReference type="CDD" id="cd06246">
    <property type="entry name" value="M14_CPB2"/>
    <property type="match status" value="1"/>
</dbReference>
<evidence type="ECO:0000256" key="6">
    <source>
        <dbReference type="ARBA" id="ARBA00022670"/>
    </source>
</evidence>
<comment type="similarity">
    <text evidence="3 24">Belongs to the peptidase M14 family.</text>
</comment>
<comment type="function">
    <text evidence="19">Cleaves C-terminal arginine or lysine residues from biologically active peptides such as kinins or anaphylatoxins in the circulation thereby regulating their activities. Down-regulates fibrinolysis by removing C-terminal lysine residues from fibrin that has already been partially degraded by plasmin.</text>
</comment>
<evidence type="ECO:0000256" key="5">
    <source>
        <dbReference type="ARBA" id="ARBA00022645"/>
    </source>
</evidence>
<feature type="signal peptide" evidence="25">
    <location>
        <begin position="1"/>
        <end position="22"/>
    </location>
</feature>